<dbReference type="AlphaFoldDB" id="A0A1Z4MXX2"/>
<evidence type="ECO:0000313" key="2">
    <source>
        <dbReference type="EMBL" id="BAY98303.1"/>
    </source>
</evidence>
<feature type="chain" id="PRO_5012238652" evidence="1">
    <location>
        <begin position="37"/>
        <end position="194"/>
    </location>
</feature>
<reference evidence="2 3" key="1">
    <citation type="submission" date="2017-06" db="EMBL/GenBank/DDBJ databases">
        <title>Genome sequencing of cyanobaciteial culture collection at National Institute for Environmental Studies (NIES).</title>
        <authorList>
            <person name="Hirose Y."/>
            <person name="Shimura Y."/>
            <person name="Fujisawa T."/>
            <person name="Nakamura Y."/>
            <person name="Kawachi M."/>
        </authorList>
    </citation>
    <scope>NUCLEOTIDE SEQUENCE [LARGE SCALE GENOMIC DNA]</scope>
    <source>
        <strain evidence="2 3">NIES-37</strain>
    </source>
</reference>
<dbReference type="KEGG" id="ttq:NIES37_22520"/>
<evidence type="ECO:0000256" key="1">
    <source>
        <dbReference type="SAM" id="SignalP"/>
    </source>
</evidence>
<organism evidence="2 3">
    <name type="scientific">Tolypothrix tenuis PCC 7101</name>
    <dbReference type="NCBI Taxonomy" id="231146"/>
    <lineage>
        <taxon>Bacteria</taxon>
        <taxon>Bacillati</taxon>
        <taxon>Cyanobacteriota</taxon>
        <taxon>Cyanophyceae</taxon>
        <taxon>Nostocales</taxon>
        <taxon>Tolypothrichaceae</taxon>
        <taxon>Tolypothrix</taxon>
    </lineage>
</organism>
<evidence type="ECO:0000313" key="3">
    <source>
        <dbReference type="Proteomes" id="UP000218785"/>
    </source>
</evidence>
<name>A0A1Z4MXX2_9CYAN</name>
<dbReference type="Proteomes" id="UP000218785">
    <property type="component" value="Chromosome"/>
</dbReference>
<dbReference type="RefSeq" id="WP_096575614.1">
    <property type="nucleotide sequence ID" value="NZ_CAWNJS010000001.1"/>
</dbReference>
<keyword evidence="1" id="KW-0732">Signal</keyword>
<feature type="signal peptide" evidence="1">
    <location>
        <begin position="1"/>
        <end position="36"/>
    </location>
</feature>
<keyword evidence="3" id="KW-1185">Reference proteome</keyword>
<gene>
    <name evidence="2" type="ORF">NIES37_22520</name>
</gene>
<accession>A0A1Z4MXX2</accession>
<sequence length="194" mass="21101">MPHIFPYFGKFAIASTKLTSSVLIALSMTLNTAVLAEPAKSPIPNPAPTNQAIPTPVPNPAPTEQSTNPIAQKLIGEWQTKDPSSPVTLTFMFSPDGKLYVLSPDTKTSVAVEFQYQINPTAQPMHLNVIVAKEKQPVLTIFEFTPDGQLRLQLDNTDPGKPRPTAFSGTATLFTKVSDTTKLPENTKFINPQL</sequence>
<dbReference type="EMBL" id="AP018248">
    <property type="protein sequence ID" value="BAY98303.1"/>
    <property type="molecule type" value="Genomic_DNA"/>
</dbReference>
<proteinExistence type="predicted"/>
<protein>
    <submittedName>
        <fullName evidence="2">Uncharacterized protein</fullName>
    </submittedName>
</protein>